<dbReference type="InterPro" id="IPR025364">
    <property type="entry name" value="DUF4268"/>
</dbReference>
<dbReference type="Proteomes" id="UP001319180">
    <property type="component" value="Unassembled WGS sequence"/>
</dbReference>
<protein>
    <submittedName>
        <fullName evidence="2">DUF4268 domain-containing protein</fullName>
    </submittedName>
</protein>
<evidence type="ECO:0000313" key="2">
    <source>
        <dbReference type="EMBL" id="MBT1690309.1"/>
    </source>
</evidence>
<dbReference type="EMBL" id="JAHESC010000061">
    <property type="protein sequence ID" value="MBT1690309.1"/>
    <property type="molecule type" value="Genomic_DNA"/>
</dbReference>
<keyword evidence="3" id="KW-1185">Reference proteome</keyword>
<feature type="domain" description="DUF4268" evidence="1">
    <location>
        <begin position="10"/>
        <end position="144"/>
    </location>
</feature>
<accession>A0AAP2DEN4</accession>
<evidence type="ECO:0000313" key="3">
    <source>
        <dbReference type="Proteomes" id="UP001319180"/>
    </source>
</evidence>
<gene>
    <name evidence="2" type="ORF">KK078_27330</name>
</gene>
<name>A0AAP2DEN4_9BACT</name>
<comment type="caution">
    <text evidence="2">The sequence shown here is derived from an EMBL/GenBank/DDBJ whole genome shotgun (WGS) entry which is preliminary data.</text>
</comment>
<evidence type="ECO:0000259" key="1">
    <source>
        <dbReference type="Pfam" id="PF14088"/>
    </source>
</evidence>
<reference evidence="2 3" key="1">
    <citation type="submission" date="2021-05" db="EMBL/GenBank/DDBJ databases">
        <title>A Polyphasic approach of four new species of the genus Ohtaekwangia: Ohtaekwangia histidinii sp. nov., Ohtaekwangia cretensis sp. nov., Ohtaekwangia indiensis sp. nov., Ohtaekwangia reichenbachii sp. nov. from diverse environment.</title>
        <authorList>
            <person name="Octaviana S."/>
        </authorList>
    </citation>
    <scope>NUCLEOTIDE SEQUENCE [LARGE SCALE GENOMIC DNA]</scope>
    <source>
        <strain evidence="2 3">PWU37</strain>
    </source>
</reference>
<dbReference type="Pfam" id="PF14088">
    <property type="entry name" value="DUF4268"/>
    <property type="match status" value="1"/>
</dbReference>
<sequence length="153" mass="18212">MFARDEASRMKEEFWTTFGRYMSPIPSAEGFKINWVNYHTKLKDVYFRMDAGRKAAVISISIEQRDQAIQELYFEQFLELKNILHTTLEEEWVWQLHVPVEDGKIVSRIYTELAGVSVFNRDQWAELISFFKPRIIALDAFWENARYSFEGLK</sequence>
<proteinExistence type="predicted"/>
<dbReference type="AlphaFoldDB" id="A0AAP2DEN4"/>
<organism evidence="2 3">
    <name type="scientific">Dawidia soli</name>
    <dbReference type="NCBI Taxonomy" id="2782352"/>
    <lineage>
        <taxon>Bacteria</taxon>
        <taxon>Pseudomonadati</taxon>
        <taxon>Bacteroidota</taxon>
        <taxon>Cytophagia</taxon>
        <taxon>Cytophagales</taxon>
        <taxon>Chryseotaleaceae</taxon>
        <taxon>Dawidia</taxon>
    </lineage>
</organism>